<comment type="caution">
    <text evidence="6">The sequence shown here is derived from an EMBL/GenBank/DDBJ whole genome shotgun (WGS) entry which is preliminary data.</text>
</comment>
<accession>A0A484FHT0</accession>
<keyword evidence="2 5" id="KW-0732">Signal</keyword>
<dbReference type="AlphaFoldDB" id="A0A484FHT0"/>
<keyword evidence="4" id="KW-1015">Disulfide bond</keyword>
<reference evidence="7" key="1">
    <citation type="journal article" date="2013" name="New Phytol.">
        <title>Comparative genomic and transcriptomic analyses reveal the hemibiotrophic stage shift of Colletotrichum fungi.</title>
        <authorList>
            <person name="Gan P."/>
            <person name="Ikeda K."/>
            <person name="Irieda H."/>
            <person name="Narusaka M."/>
            <person name="O'Connell R.J."/>
            <person name="Narusaka Y."/>
            <person name="Takano Y."/>
            <person name="Kubo Y."/>
            <person name="Shirasu K."/>
        </authorList>
    </citation>
    <scope>NUCLEOTIDE SEQUENCE [LARGE SCALE GENOMIC DNA]</scope>
    <source>
        <strain evidence="7">104-T / ATCC 96160 / CBS 514.97 / LARS 414 / MAFF 240422</strain>
    </source>
</reference>
<feature type="chain" id="PRO_5019768351" evidence="5">
    <location>
        <begin position="24"/>
        <end position="291"/>
    </location>
</feature>
<dbReference type="InterPro" id="IPR001144">
    <property type="entry name" value="Enterotoxin_A"/>
</dbReference>
<sequence>MGMQRFLIVIFYLAYLWSPFIEAAPLRRTGPKFVYRGAGRSPEDIKVAGGFLPKGVTTIGTVATDVSIYNHVRVADKVDEDGNNLGAGATPDNSGYVSTTSSFLLALGYAFYYREQETTWIYKIKTTPNMISARKTLGKYNDDYHEEDEYSALGGIKFDQIVSWSKVDRNNLVNFSWLWSTKNVDYSETRYRGFRTGGAQYQLAGFPADHQAWNEEPWSRYKPCSGESEATTSQINNDKRRQVASCIAEGLHFSLQRGQLAGDDDAGGGLVEVCFIFDELMFDKGYDRRQA</sequence>
<keyword evidence="1" id="KW-0800">Toxin</keyword>
<reference evidence="7" key="2">
    <citation type="journal article" date="2019" name="Mol. Plant Microbe Interact.">
        <title>Genome sequence resources for four phytopathogenic fungi from the Colletotrichum orbiculare species complex.</title>
        <authorList>
            <person name="Gan P."/>
            <person name="Tsushima A."/>
            <person name="Narusaka M."/>
            <person name="Narusaka Y."/>
            <person name="Takano Y."/>
            <person name="Kubo Y."/>
            <person name="Shirasu K."/>
        </authorList>
    </citation>
    <scope>GENOME REANNOTATION</scope>
    <source>
        <strain evidence="7">104-T / ATCC 96160 / CBS 514.97 / LARS 414 / MAFF 240422</strain>
    </source>
</reference>
<evidence type="ECO:0000256" key="4">
    <source>
        <dbReference type="ARBA" id="ARBA00023157"/>
    </source>
</evidence>
<dbReference type="Proteomes" id="UP000014480">
    <property type="component" value="Unassembled WGS sequence"/>
</dbReference>
<dbReference type="EMBL" id="AMCV02000026">
    <property type="protein sequence ID" value="TDZ17970.1"/>
    <property type="molecule type" value="Genomic_DNA"/>
</dbReference>
<evidence type="ECO:0000256" key="5">
    <source>
        <dbReference type="SAM" id="SignalP"/>
    </source>
</evidence>
<evidence type="ECO:0000256" key="1">
    <source>
        <dbReference type="ARBA" id="ARBA00022656"/>
    </source>
</evidence>
<gene>
    <name evidence="6" type="primary">eltA-0</name>
    <name evidence="6" type="ORF">Cob_v009196</name>
</gene>
<dbReference type="STRING" id="1213857.A0A484FHT0"/>
<evidence type="ECO:0000256" key="3">
    <source>
        <dbReference type="ARBA" id="ARBA00023026"/>
    </source>
</evidence>
<dbReference type="OrthoDB" id="4927890at2759"/>
<dbReference type="SUPFAM" id="SSF56399">
    <property type="entry name" value="ADP-ribosylation"/>
    <property type="match status" value="1"/>
</dbReference>
<dbReference type="PRINTS" id="PR00771">
    <property type="entry name" value="ENTEROTOXINA"/>
</dbReference>
<evidence type="ECO:0000256" key="2">
    <source>
        <dbReference type="ARBA" id="ARBA00022729"/>
    </source>
</evidence>
<feature type="signal peptide" evidence="5">
    <location>
        <begin position="1"/>
        <end position="23"/>
    </location>
</feature>
<proteinExistence type="predicted"/>
<dbReference type="GO" id="GO:0090729">
    <property type="term" value="F:toxin activity"/>
    <property type="evidence" value="ECO:0007669"/>
    <property type="project" value="UniProtKB-KW"/>
</dbReference>
<evidence type="ECO:0000313" key="6">
    <source>
        <dbReference type="EMBL" id="TDZ17970.1"/>
    </source>
</evidence>
<dbReference type="Pfam" id="PF01375">
    <property type="entry name" value="Enterotoxin_a"/>
    <property type="match status" value="1"/>
</dbReference>
<dbReference type="Gene3D" id="3.90.210.10">
    <property type="entry name" value="Heat-Labile Enterotoxin, subunit A"/>
    <property type="match status" value="1"/>
</dbReference>
<protein>
    <submittedName>
        <fullName evidence="6">Heat-labile enterotoxin A chain</fullName>
    </submittedName>
</protein>
<evidence type="ECO:0000313" key="7">
    <source>
        <dbReference type="Proteomes" id="UP000014480"/>
    </source>
</evidence>
<keyword evidence="3" id="KW-0843">Virulence</keyword>
<organism evidence="6 7">
    <name type="scientific">Colletotrichum orbiculare (strain 104-T / ATCC 96160 / CBS 514.97 / LARS 414 / MAFF 240422)</name>
    <name type="common">Cucumber anthracnose fungus</name>
    <name type="synonym">Colletotrichum lagenarium</name>
    <dbReference type="NCBI Taxonomy" id="1213857"/>
    <lineage>
        <taxon>Eukaryota</taxon>
        <taxon>Fungi</taxon>
        <taxon>Dikarya</taxon>
        <taxon>Ascomycota</taxon>
        <taxon>Pezizomycotina</taxon>
        <taxon>Sordariomycetes</taxon>
        <taxon>Hypocreomycetidae</taxon>
        <taxon>Glomerellales</taxon>
        <taxon>Glomerellaceae</taxon>
        <taxon>Colletotrichum</taxon>
        <taxon>Colletotrichum orbiculare species complex</taxon>
    </lineage>
</organism>
<keyword evidence="7" id="KW-1185">Reference proteome</keyword>
<name>A0A484FHT0_COLOR</name>